<dbReference type="InterPro" id="IPR014710">
    <property type="entry name" value="RmlC-like_jellyroll"/>
</dbReference>
<proteinExistence type="predicted"/>
<sequence>MKYFSLLCASLFGLLVSPCAKSTDESPLSAEAQQIIQHFNMQHIPHEGPWFVQSAKSDEQIKGPIAARYNGPRYAYTAILSLLTHVDFSAMHRLNTDEIWHFYGGAPAEILMLYPDGHDEVVILGNDLSQGQQPQVLVPRGVWMGAKPLEGAAADYTFFGSTMAPGFEYADYKAGRRNELLKRYPQQAQRIIALTRPDQDKQLSEDGRMENPTPPVSIEEIIGLNGPVVNAATSVAKVTMQAGEQLPLSYNKENTEVVIVMSGSGQLTVGDTVHPLTPNAVVLLPPKVKYRFKAHSDLVFYAVVSPAFVPEDHVELAE</sequence>
<feature type="signal peptide" evidence="1">
    <location>
        <begin position="1"/>
        <end position="22"/>
    </location>
</feature>
<dbReference type="RefSeq" id="WP_273638016.1">
    <property type="nucleotide sequence ID" value="NZ_JAQQXP010000001.1"/>
</dbReference>
<evidence type="ECO:0000313" key="5">
    <source>
        <dbReference type="Proteomes" id="UP001218788"/>
    </source>
</evidence>
<name>A0ABT5KY64_9ALTE</name>
<keyword evidence="1" id="KW-0732">Signal</keyword>
<dbReference type="Pfam" id="PF06172">
    <property type="entry name" value="Cupin_5"/>
    <property type="match status" value="1"/>
</dbReference>
<dbReference type="InterPro" id="IPR009327">
    <property type="entry name" value="Cupin_DUF985"/>
</dbReference>
<dbReference type="Proteomes" id="UP001218788">
    <property type="component" value="Unassembled WGS sequence"/>
</dbReference>
<dbReference type="PANTHER" id="PTHR33387">
    <property type="entry name" value="RMLC-LIKE JELLY ROLL FOLD PROTEIN"/>
    <property type="match status" value="1"/>
</dbReference>
<evidence type="ECO:0000259" key="3">
    <source>
        <dbReference type="Pfam" id="PF07883"/>
    </source>
</evidence>
<comment type="caution">
    <text evidence="4">The sequence shown here is derived from an EMBL/GenBank/DDBJ whole genome shotgun (WGS) entry which is preliminary data.</text>
</comment>
<organism evidence="4 5">
    <name type="scientific">Alteromonas gilva</name>
    <dbReference type="NCBI Taxonomy" id="2987522"/>
    <lineage>
        <taxon>Bacteria</taxon>
        <taxon>Pseudomonadati</taxon>
        <taxon>Pseudomonadota</taxon>
        <taxon>Gammaproteobacteria</taxon>
        <taxon>Alteromonadales</taxon>
        <taxon>Alteromonadaceae</taxon>
        <taxon>Alteromonas/Salinimonas group</taxon>
        <taxon>Alteromonas</taxon>
    </lineage>
</organism>
<dbReference type="Gene3D" id="2.60.120.10">
    <property type="entry name" value="Jelly Rolls"/>
    <property type="match status" value="2"/>
</dbReference>
<evidence type="ECO:0000259" key="2">
    <source>
        <dbReference type="Pfam" id="PF06172"/>
    </source>
</evidence>
<dbReference type="Pfam" id="PF07883">
    <property type="entry name" value="Cupin_2"/>
    <property type="match status" value="1"/>
</dbReference>
<evidence type="ECO:0000256" key="1">
    <source>
        <dbReference type="SAM" id="SignalP"/>
    </source>
</evidence>
<dbReference type="EMBL" id="JAQQXP010000001">
    <property type="protein sequence ID" value="MDC8829573.1"/>
    <property type="molecule type" value="Genomic_DNA"/>
</dbReference>
<evidence type="ECO:0000313" key="4">
    <source>
        <dbReference type="EMBL" id="MDC8829573.1"/>
    </source>
</evidence>
<dbReference type="PANTHER" id="PTHR33387:SF3">
    <property type="entry name" value="DUF985 DOMAIN-CONTAINING PROTEIN"/>
    <property type="match status" value="1"/>
</dbReference>
<reference evidence="4 5" key="1">
    <citation type="submission" date="2022-10" db="EMBL/GenBank/DDBJ databases">
        <title>Alteromonas sp. chi3 Genome sequencing.</title>
        <authorList>
            <person name="Park S."/>
        </authorList>
    </citation>
    <scope>NUCLEOTIDE SEQUENCE [LARGE SCALE GENOMIC DNA]</scope>
    <source>
        <strain evidence="5">chi3</strain>
    </source>
</reference>
<dbReference type="CDD" id="cd06121">
    <property type="entry name" value="cupin_YML079wp"/>
    <property type="match status" value="1"/>
</dbReference>
<feature type="chain" id="PRO_5046862448" evidence="1">
    <location>
        <begin position="23"/>
        <end position="318"/>
    </location>
</feature>
<keyword evidence="5" id="KW-1185">Reference proteome</keyword>
<protein>
    <submittedName>
        <fullName evidence="4">Cupin domain-containing protein</fullName>
    </submittedName>
</protein>
<dbReference type="SUPFAM" id="SSF51182">
    <property type="entry name" value="RmlC-like cupins"/>
    <property type="match status" value="2"/>
</dbReference>
<feature type="domain" description="DUF985" evidence="2">
    <location>
        <begin position="33"/>
        <end position="173"/>
    </location>
</feature>
<dbReference type="InterPro" id="IPR013096">
    <property type="entry name" value="Cupin_2"/>
</dbReference>
<dbReference type="InterPro" id="IPR011051">
    <property type="entry name" value="RmlC_Cupin_sf"/>
</dbReference>
<gene>
    <name evidence="4" type="ORF">OIK42_02245</name>
</gene>
<feature type="domain" description="Cupin type-2" evidence="3">
    <location>
        <begin position="238"/>
        <end position="302"/>
    </location>
</feature>
<dbReference type="InterPro" id="IPR039935">
    <property type="entry name" value="YML079W-like"/>
</dbReference>
<accession>A0ABT5KY64</accession>